<dbReference type="InterPro" id="IPR046348">
    <property type="entry name" value="SIS_dom_sf"/>
</dbReference>
<protein>
    <recommendedName>
        <fullName evidence="7">Glucose-6-phosphate isomerase</fullName>
        <shortName evidence="7">GPI</shortName>
        <ecNumber evidence="7">5.3.1.9</ecNumber>
    </recommendedName>
    <alternativeName>
        <fullName evidence="7">Phosphoglucose isomerase</fullName>
        <shortName evidence="7">PGI</shortName>
    </alternativeName>
    <alternativeName>
        <fullName evidence="7">Phosphohexose isomerase</fullName>
        <shortName evidence="7">PHI</shortName>
    </alternativeName>
</protein>
<keyword evidence="3 7" id="KW-0312">Gluconeogenesis</keyword>
<evidence type="ECO:0000313" key="9">
    <source>
        <dbReference type="EMBL" id="AHF00580.1"/>
    </source>
</evidence>
<organism evidence="9 10">
    <name type="scientific">Thiomicrospira aerophila AL3</name>
    <dbReference type="NCBI Taxonomy" id="717772"/>
    <lineage>
        <taxon>Bacteria</taxon>
        <taxon>Pseudomonadati</taxon>
        <taxon>Pseudomonadota</taxon>
        <taxon>Gammaproteobacteria</taxon>
        <taxon>Thiotrichales</taxon>
        <taxon>Piscirickettsiaceae</taxon>
        <taxon>Thiomicrospira</taxon>
    </lineage>
</organism>
<keyword evidence="10" id="KW-1185">Reference proteome</keyword>
<comment type="pathway">
    <text evidence="7">Carbohydrate biosynthesis; gluconeogenesis.</text>
</comment>
<evidence type="ECO:0000256" key="2">
    <source>
        <dbReference type="ARBA" id="ARBA00006604"/>
    </source>
</evidence>
<dbReference type="RefSeq" id="WP_006459500.1">
    <property type="nucleotide sequence ID" value="NZ_CP007030.1"/>
</dbReference>
<dbReference type="GO" id="GO:0005829">
    <property type="term" value="C:cytosol"/>
    <property type="evidence" value="ECO:0007669"/>
    <property type="project" value="TreeGrafter"/>
</dbReference>
<dbReference type="InterPro" id="IPR035482">
    <property type="entry name" value="SIS_PGI_2"/>
</dbReference>
<dbReference type="PANTHER" id="PTHR11469:SF1">
    <property type="entry name" value="GLUCOSE-6-PHOSPHATE ISOMERASE"/>
    <property type="match status" value="1"/>
</dbReference>
<dbReference type="SUPFAM" id="SSF53697">
    <property type="entry name" value="SIS domain"/>
    <property type="match status" value="1"/>
</dbReference>
<comment type="similarity">
    <text evidence="2 7 8">Belongs to the GPI family.</text>
</comment>
<dbReference type="Gene3D" id="1.10.1390.10">
    <property type="match status" value="1"/>
</dbReference>
<gene>
    <name evidence="7" type="primary">pgi</name>
    <name evidence="9" type="ORF">THIAE_01300</name>
</gene>
<comment type="catalytic activity">
    <reaction evidence="6 7 8">
        <text>alpha-D-glucose 6-phosphate = beta-D-fructose 6-phosphate</text>
        <dbReference type="Rhea" id="RHEA:11816"/>
        <dbReference type="ChEBI" id="CHEBI:57634"/>
        <dbReference type="ChEBI" id="CHEBI:58225"/>
        <dbReference type="EC" id="5.3.1.9"/>
    </reaction>
</comment>
<keyword evidence="5 7" id="KW-0413">Isomerase</keyword>
<comment type="function">
    <text evidence="7">Catalyzes the reversible isomerization of glucose-6-phosphate to fructose-6-phosphate.</text>
</comment>
<keyword evidence="4 7" id="KW-0324">Glycolysis</keyword>
<dbReference type="GO" id="GO:0051156">
    <property type="term" value="P:glucose 6-phosphate metabolic process"/>
    <property type="evidence" value="ECO:0007669"/>
    <property type="project" value="TreeGrafter"/>
</dbReference>
<feature type="active site" evidence="7">
    <location>
        <position position="513"/>
    </location>
</feature>
<feature type="active site" evidence="7">
    <location>
        <position position="384"/>
    </location>
</feature>
<dbReference type="GO" id="GO:0048029">
    <property type="term" value="F:monosaccharide binding"/>
    <property type="evidence" value="ECO:0007669"/>
    <property type="project" value="TreeGrafter"/>
</dbReference>
<dbReference type="InterPro" id="IPR023096">
    <property type="entry name" value="G6P_Isomerase_C"/>
</dbReference>
<dbReference type="UniPathway" id="UPA00138"/>
<dbReference type="CDD" id="cd05016">
    <property type="entry name" value="SIS_PGI_2"/>
    <property type="match status" value="1"/>
</dbReference>
<dbReference type="KEGG" id="tao:THIAE_01300"/>
<evidence type="ECO:0000256" key="3">
    <source>
        <dbReference type="ARBA" id="ARBA00022432"/>
    </source>
</evidence>
<dbReference type="PROSITE" id="PS00174">
    <property type="entry name" value="P_GLUCOSE_ISOMERASE_2"/>
    <property type="match status" value="1"/>
</dbReference>
<dbReference type="Gene3D" id="3.40.50.10490">
    <property type="entry name" value="Glucose-6-phosphate isomerase like protein, domain 1"/>
    <property type="match status" value="2"/>
</dbReference>
<dbReference type="HOGENOM" id="CLU_017947_3_1_6"/>
<dbReference type="Proteomes" id="UP000005380">
    <property type="component" value="Chromosome"/>
</dbReference>
<name>W0DPP3_9GAMM</name>
<dbReference type="PROSITE" id="PS00765">
    <property type="entry name" value="P_GLUCOSE_ISOMERASE_1"/>
    <property type="match status" value="1"/>
</dbReference>
<evidence type="ECO:0000256" key="6">
    <source>
        <dbReference type="ARBA" id="ARBA00029321"/>
    </source>
</evidence>
<dbReference type="GO" id="GO:0097367">
    <property type="term" value="F:carbohydrate derivative binding"/>
    <property type="evidence" value="ECO:0007669"/>
    <property type="project" value="InterPro"/>
</dbReference>
<dbReference type="STRING" id="717772.THIAE_01300"/>
<dbReference type="NCBIfam" id="NF001211">
    <property type="entry name" value="PRK00179.1"/>
    <property type="match status" value="1"/>
</dbReference>
<proteinExistence type="inferred from homology"/>
<dbReference type="OrthoDB" id="140919at2"/>
<keyword evidence="7" id="KW-0963">Cytoplasm</keyword>
<dbReference type="PROSITE" id="PS51463">
    <property type="entry name" value="P_GLUCOSE_ISOMERASE_3"/>
    <property type="match status" value="1"/>
</dbReference>
<dbReference type="EMBL" id="CP007030">
    <property type="protein sequence ID" value="AHF00580.1"/>
    <property type="molecule type" value="Genomic_DNA"/>
</dbReference>
<dbReference type="InterPro" id="IPR018189">
    <property type="entry name" value="Phosphoglucose_isomerase_CS"/>
</dbReference>
<sequence length="544" mass="60489">MAVNQSPAWQKLSDLAKSGIADKHMQSWFSEDPARADRYAIELDEIFLDYSKNRIDDKVLAGLLDLANQQDLSNWIMRLVTGEIVNDTEQRPALHSALRAVTGSGVTGYAAEVQLDVESQFTKMAQIVNKIRAGHWRGYSGKPITDVVNIGVGGSDLGPLMVTHALQVQQSPVRLHFISSIDGTQTSNLLTTLNQETTLFVLASKSFTTIDTLSNAETAKDWLEERIERSQTLMAQHFIGVSTRPDKMSEWGIPTENQLLFWDWVGGRYSMWSAIGFPIALKVGMKGFFQMLEGANLMDEHFATAPLAQNIPVIMGLVDVWNINFLDIHAKAILPYDARLKYLPSYFEQLVMESNGKSVNRAGEKVSYKTCPILWGEVGPNAQHAFYQLLHQGTQAVMSDFIVPVERDDFEQHSGAEKDASLHKQHHLALANCFAQSRVLMLGDAAIPASLKASYDSPFKHYAGNQPSNTIMLKTLSAKTLGMLVALYEHKTFVESVIWEINPFDQWGVELGKLIAKETYACLAEGVSVDSFDASTQALMKRVK</sequence>
<evidence type="ECO:0000256" key="7">
    <source>
        <dbReference type="HAMAP-Rule" id="MF_00473"/>
    </source>
</evidence>
<dbReference type="InParanoid" id="W0DPP3"/>
<comment type="subcellular location">
    <subcellularLocation>
        <location evidence="7">Cytoplasm</location>
    </subcellularLocation>
</comment>
<dbReference type="InterPro" id="IPR035476">
    <property type="entry name" value="SIS_PGI_1"/>
</dbReference>
<dbReference type="PANTHER" id="PTHR11469">
    <property type="entry name" value="GLUCOSE-6-PHOSPHATE ISOMERASE"/>
    <property type="match status" value="1"/>
</dbReference>
<accession>W0DPP3</accession>
<evidence type="ECO:0000256" key="1">
    <source>
        <dbReference type="ARBA" id="ARBA00004926"/>
    </source>
</evidence>
<evidence type="ECO:0000256" key="5">
    <source>
        <dbReference type="ARBA" id="ARBA00023235"/>
    </source>
</evidence>
<dbReference type="AlphaFoldDB" id="W0DPP3"/>
<evidence type="ECO:0000256" key="8">
    <source>
        <dbReference type="RuleBase" id="RU000612"/>
    </source>
</evidence>
<dbReference type="PRINTS" id="PR00662">
    <property type="entry name" value="G6PISOMERASE"/>
</dbReference>
<dbReference type="HAMAP" id="MF_00473">
    <property type="entry name" value="G6P_isomerase"/>
    <property type="match status" value="1"/>
</dbReference>
<dbReference type="Pfam" id="PF00342">
    <property type="entry name" value="PGI"/>
    <property type="match status" value="1"/>
</dbReference>
<dbReference type="UniPathway" id="UPA00109">
    <property type="reaction ID" value="UER00181"/>
</dbReference>
<dbReference type="FunCoup" id="W0DPP3">
    <property type="interactions" value="458"/>
</dbReference>
<evidence type="ECO:0000313" key="10">
    <source>
        <dbReference type="Proteomes" id="UP000005380"/>
    </source>
</evidence>
<comment type="pathway">
    <text evidence="1 7 8">Carbohydrate degradation; glycolysis; D-glyceraldehyde 3-phosphate and glycerone phosphate from D-glucose: step 2/4.</text>
</comment>
<dbReference type="EC" id="5.3.1.9" evidence="7"/>
<dbReference type="eggNOG" id="COG0166">
    <property type="taxonomic scope" value="Bacteria"/>
</dbReference>
<dbReference type="GO" id="GO:0006094">
    <property type="term" value="P:gluconeogenesis"/>
    <property type="evidence" value="ECO:0007669"/>
    <property type="project" value="UniProtKB-UniRule"/>
</dbReference>
<evidence type="ECO:0000256" key="4">
    <source>
        <dbReference type="ARBA" id="ARBA00023152"/>
    </source>
</evidence>
<reference evidence="9 10" key="1">
    <citation type="submission" date="2013-12" db="EMBL/GenBank/DDBJ databases">
        <authorList>
            <consortium name="DOE Joint Genome Institute"/>
            <person name="Kappler U."/>
            <person name="Huntemann M."/>
            <person name="Han J."/>
            <person name="Chen A."/>
            <person name="Kyrpides N."/>
            <person name="Mavromatis K."/>
            <person name="Markowitz V."/>
            <person name="Palaniappan K."/>
            <person name="Ivanova N."/>
            <person name="Schaumberg A."/>
            <person name="Pati A."/>
            <person name="Liolios K."/>
            <person name="Nordberg H.P."/>
            <person name="Cantor M.N."/>
            <person name="Hua S.X."/>
            <person name="Woyke T."/>
        </authorList>
    </citation>
    <scope>NUCLEOTIDE SEQUENCE [LARGE SCALE GENOMIC DNA]</scope>
    <source>
        <strain evidence="10">AL2</strain>
    </source>
</reference>
<dbReference type="GO" id="GO:0004347">
    <property type="term" value="F:glucose-6-phosphate isomerase activity"/>
    <property type="evidence" value="ECO:0007669"/>
    <property type="project" value="UniProtKB-UniRule"/>
</dbReference>
<feature type="active site" description="Proton donor" evidence="7">
    <location>
        <position position="353"/>
    </location>
</feature>
<dbReference type="GO" id="GO:0006096">
    <property type="term" value="P:glycolytic process"/>
    <property type="evidence" value="ECO:0007669"/>
    <property type="project" value="UniProtKB-UniRule"/>
</dbReference>
<dbReference type="InterPro" id="IPR001672">
    <property type="entry name" value="G6P_Isomerase"/>
</dbReference>
<dbReference type="CDD" id="cd05015">
    <property type="entry name" value="SIS_PGI_1"/>
    <property type="match status" value="1"/>
</dbReference>